<protein>
    <submittedName>
        <fullName evidence="1">Uncharacterized protein</fullName>
    </submittedName>
</protein>
<reference evidence="1 2" key="1">
    <citation type="submission" date="2016-11" db="EMBL/GenBank/DDBJ databases">
        <authorList>
            <person name="Jaros S."/>
            <person name="Januszkiewicz K."/>
            <person name="Wedrychowicz H."/>
        </authorList>
    </citation>
    <scope>NUCLEOTIDE SEQUENCE [LARGE SCALE GENOMIC DNA]</scope>
    <source>
        <strain evidence="1 2">GAS499</strain>
    </source>
</reference>
<evidence type="ECO:0000313" key="1">
    <source>
        <dbReference type="EMBL" id="SHK17379.1"/>
    </source>
</evidence>
<accession>A0A1M6QAT2</accession>
<dbReference type="EMBL" id="LT670844">
    <property type="protein sequence ID" value="SHK17379.1"/>
    <property type="molecule type" value="Genomic_DNA"/>
</dbReference>
<dbReference type="Proteomes" id="UP000189935">
    <property type="component" value="Chromosome I"/>
</dbReference>
<gene>
    <name evidence="1" type="ORF">SAMN05444159_2614</name>
</gene>
<proteinExistence type="predicted"/>
<dbReference type="AlphaFoldDB" id="A0A1M6QAT2"/>
<sequence>MITPIAQVQPPAAAHVPFAGGGVGSVGCFVGPTQAPLTAHFTIEVGAPLVDAAGEPLVAGGGEPAVDAGGGGATAVVTGGVGEAEIVPVLGFGTTAVFVGAGPPSTFCLTGPGPPTTTGFFAPPPIAVCAKAGLKEAGLKKAHMHRKLTDITAPLFMSASFQGSAAVDDCRSPAILQ</sequence>
<name>A0A1M6QAT2_9BRAD</name>
<organism evidence="1 2">
    <name type="scientific">Bradyrhizobium lablabi</name>
    <dbReference type="NCBI Taxonomy" id="722472"/>
    <lineage>
        <taxon>Bacteria</taxon>
        <taxon>Pseudomonadati</taxon>
        <taxon>Pseudomonadota</taxon>
        <taxon>Alphaproteobacteria</taxon>
        <taxon>Hyphomicrobiales</taxon>
        <taxon>Nitrobacteraceae</taxon>
        <taxon>Bradyrhizobium</taxon>
    </lineage>
</organism>
<evidence type="ECO:0000313" key="2">
    <source>
        <dbReference type="Proteomes" id="UP000189935"/>
    </source>
</evidence>